<proteinExistence type="predicted"/>
<evidence type="ECO:0000313" key="1">
    <source>
        <dbReference type="EMBL" id="MDR7381163.1"/>
    </source>
</evidence>
<sequence>MTTTTELRELGAQITAALEHLPPDATAVIRVRHGAGSFLTGGELWVTSGPGQIPARACELPATVGLRMSLVERALDEAGLAYPKADLGLRARWRRVMSAPDVIAGYELAVRATGDRPQSPPISRHREADKT</sequence>
<organism evidence="1 2">
    <name type="scientific">Promicromonospora iranensis</name>
    <dbReference type="NCBI Taxonomy" id="1105144"/>
    <lineage>
        <taxon>Bacteria</taxon>
        <taxon>Bacillati</taxon>
        <taxon>Actinomycetota</taxon>
        <taxon>Actinomycetes</taxon>
        <taxon>Micrococcales</taxon>
        <taxon>Promicromonosporaceae</taxon>
        <taxon>Promicromonospora</taxon>
    </lineage>
</organism>
<dbReference type="EMBL" id="JAVDYE010000001">
    <property type="protein sequence ID" value="MDR7381163.1"/>
    <property type="molecule type" value="Genomic_DNA"/>
</dbReference>
<comment type="caution">
    <text evidence="1">The sequence shown here is derived from an EMBL/GenBank/DDBJ whole genome shotgun (WGS) entry which is preliminary data.</text>
</comment>
<dbReference type="Proteomes" id="UP001183585">
    <property type="component" value="Unassembled WGS sequence"/>
</dbReference>
<gene>
    <name evidence="1" type="ORF">J2S48_000678</name>
</gene>
<protein>
    <submittedName>
        <fullName evidence="1">Acetamidase/formamidase</fullName>
    </submittedName>
</protein>
<reference evidence="1 2" key="1">
    <citation type="submission" date="2023-07" db="EMBL/GenBank/DDBJ databases">
        <title>Sequencing the genomes of 1000 actinobacteria strains.</title>
        <authorList>
            <person name="Klenk H.-P."/>
        </authorList>
    </citation>
    <scope>NUCLEOTIDE SEQUENCE [LARGE SCALE GENOMIC DNA]</scope>
    <source>
        <strain evidence="1 2">DSM 45554</strain>
    </source>
</reference>
<name>A0ABU2CIM2_9MICO</name>
<evidence type="ECO:0000313" key="2">
    <source>
        <dbReference type="Proteomes" id="UP001183585"/>
    </source>
</evidence>
<accession>A0ABU2CIM2</accession>
<dbReference type="RefSeq" id="WP_274997576.1">
    <property type="nucleotide sequence ID" value="NZ_JAJQQP010000016.1"/>
</dbReference>
<keyword evidence="2" id="KW-1185">Reference proteome</keyword>